<proteinExistence type="predicted"/>
<gene>
    <name evidence="3" type="ORF">PRZ48_004866</name>
</gene>
<evidence type="ECO:0000259" key="2">
    <source>
        <dbReference type="Pfam" id="PF22041"/>
    </source>
</evidence>
<evidence type="ECO:0000313" key="4">
    <source>
        <dbReference type="Proteomes" id="UP001305779"/>
    </source>
</evidence>
<protein>
    <recommendedName>
        <fullName evidence="5">GST N-terminal domain-containing protein</fullName>
    </recommendedName>
</protein>
<sequence length="246" mass="27934">MSNEVVLFDLPSRGKPACWSLNPWKARLVLNYKSIPYRTQWVEYPDLKPTFQSFGIPPNPTDINPNATYSSPTALLPDGRYIMDSLLIAQELEKLQPEPSLGLDTDYPARTQAIVATIQKPLAPVCIPRVPELLLNPRSQEYFYATREKRFGMPLQELAKSEKAGEVAWQGAEEGFAQLRALLKENAEGPFVMGKEPTFADFILAGFWRFVERLSKEGDLEKRVLGLDPAFGEHRRAVQPWLERED</sequence>
<dbReference type="Gene3D" id="3.40.30.10">
    <property type="entry name" value="Glutaredoxin"/>
    <property type="match status" value="1"/>
</dbReference>
<organism evidence="3 4">
    <name type="scientific">Zasmidium cellare</name>
    <name type="common">Wine cellar mold</name>
    <name type="synonym">Racodium cellare</name>
    <dbReference type="NCBI Taxonomy" id="395010"/>
    <lineage>
        <taxon>Eukaryota</taxon>
        <taxon>Fungi</taxon>
        <taxon>Dikarya</taxon>
        <taxon>Ascomycota</taxon>
        <taxon>Pezizomycotina</taxon>
        <taxon>Dothideomycetes</taxon>
        <taxon>Dothideomycetidae</taxon>
        <taxon>Mycosphaerellales</taxon>
        <taxon>Mycosphaerellaceae</taxon>
        <taxon>Zasmidium</taxon>
    </lineage>
</organism>
<keyword evidence="4" id="KW-1185">Reference proteome</keyword>
<dbReference type="SUPFAM" id="SSF47616">
    <property type="entry name" value="GST C-terminal domain-like"/>
    <property type="match status" value="1"/>
</dbReference>
<dbReference type="Pfam" id="PF13409">
    <property type="entry name" value="GST_N_2"/>
    <property type="match status" value="1"/>
</dbReference>
<accession>A0ABR0ERT0</accession>
<dbReference type="InterPro" id="IPR036282">
    <property type="entry name" value="Glutathione-S-Trfase_C_sf"/>
</dbReference>
<feature type="domain" description="GST N-terminal" evidence="1">
    <location>
        <begin position="19"/>
        <end position="94"/>
    </location>
</feature>
<evidence type="ECO:0000313" key="3">
    <source>
        <dbReference type="EMBL" id="KAK4503951.1"/>
    </source>
</evidence>
<evidence type="ECO:0000259" key="1">
    <source>
        <dbReference type="Pfam" id="PF13409"/>
    </source>
</evidence>
<dbReference type="SUPFAM" id="SSF52833">
    <property type="entry name" value="Thioredoxin-like"/>
    <property type="match status" value="1"/>
</dbReference>
<dbReference type="Gene3D" id="1.20.1050.10">
    <property type="match status" value="1"/>
</dbReference>
<reference evidence="3 4" key="1">
    <citation type="journal article" date="2023" name="G3 (Bethesda)">
        <title>A chromosome-level genome assembly of Zasmidium syzygii isolated from banana leaves.</title>
        <authorList>
            <person name="van Westerhoven A.C."/>
            <person name="Mehrabi R."/>
            <person name="Talebi R."/>
            <person name="Steentjes M.B.F."/>
            <person name="Corcolon B."/>
            <person name="Chong P.A."/>
            <person name="Kema G.H.J."/>
            <person name="Seidl M.F."/>
        </authorList>
    </citation>
    <scope>NUCLEOTIDE SEQUENCE [LARGE SCALE GENOMIC DNA]</scope>
    <source>
        <strain evidence="3 4">P124</strain>
    </source>
</reference>
<dbReference type="Proteomes" id="UP001305779">
    <property type="component" value="Unassembled WGS sequence"/>
</dbReference>
<comment type="caution">
    <text evidence="3">The sequence shown here is derived from an EMBL/GenBank/DDBJ whole genome shotgun (WGS) entry which is preliminary data.</text>
</comment>
<dbReference type="EMBL" id="JAXOVC010000003">
    <property type="protein sequence ID" value="KAK4503951.1"/>
    <property type="molecule type" value="Genomic_DNA"/>
</dbReference>
<name>A0ABR0ERT0_ZASCE</name>
<evidence type="ECO:0008006" key="5">
    <source>
        <dbReference type="Google" id="ProtNLM"/>
    </source>
</evidence>
<dbReference type="InterPro" id="IPR036249">
    <property type="entry name" value="Thioredoxin-like_sf"/>
</dbReference>
<dbReference type="Pfam" id="PF22041">
    <property type="entry name" value="GST_C_7"/>
    <property type="match status" value="1"/>
</dbReference>
<feature type="domain" description="Glutathione S-transferase UstS-like C-terminal" evidence="2">
    <location>
        <begin position="112"/>
        <end position="225"/>
    </location>
</feature>
<dbReference type="InterPro" id="IPR054416">
    <property type="entry name" value="GST_UstS-like_C"/>
</dbReference>
<dbReference type="InterPro" id="IPR004045">
    <property type="entry name" value="Glutathione_S-Trfase_N"/>
</dbReference>